<evidence type="ECO:0000259" key="5">
    <source>
        <dbReference type="Pfam" id="PF04542"/>
    </source>
</evidence>
<gene>
    <name evidence="7" type="ORF">SAMN06295937_103513</name>
</gene>
<dbReference type="OrthoDB" id="7628065at2"/>
<dbReference type="Pfam" id="PF04542">
    <property type="entry name" value="Sigma70_r2"/>
    <property type="match status" value="1"/>
</dbReference>
<dbReference type="EMBL" id="FUYP01000035">
    <property type="protein sequence ID" value="SKB95279.1"/>
    <property type="molecule type" value="Genomic_DNA"/>
</dbReference>
<dbReference type="InterPro" id="IPR036388">
    <property type="entry name" value="WH-like_DNA-bd_sf"/>
</dbReference>
<reference evidence="8" key="1">
    <citation type="submission" date="2017-02" db="EMBL/GenBank/DDBJ databases">
        <authorList>
            <person name="Varghese N."/>
            <person name="Submissions S."/>
        </authorList>
    </citation>
    <scope>NUCLEOTIDE SEQUENCE [LARGE SCALE GENOMIC DNA]</scope>
    <source>
        <strain evidence="8">R11H</strain>
    </source>
</reference>
<dbReference type="Proteomes" id="UP000190044">
    <property type="component" value="Unassembled WGS sequence"/>
</dbReference>
<keyword evidence="2" id="KW-0805">Transcription regulation</keyword>
<dbReference type="PANTHER" id="PTHR43133">
    <property type="entry name" value="RNA POLYMERASE ECF-TYPE SIGMA FACTO"/>
    <property type="match status" value="1"/>
</dbReference>
<sequence>MHVTGPRALPLIASERLARLSRDHRARLERFFRRRGCPAAVAEDLTQEVFARLAAYPRIEDIANPGAFLTKAAANLLRDTAKAARRRPTAPIDGAADALLVDPITPERILAGRQDVALVSQALADLETRTQRMFVMHRIEHLRHRDIAAHFGLSVSLVEKCLRSAHGHLAEQVRRQRLRKQAAQAPAFVLEQAA</sequence>
<evidence type="ECO:0000259" key="6">
    <source>
        <dbReference type="Pfam" id="PF08281"/>
    </source>
</evidence>
<keyword evidence="4" id="KW-0804">Transcription</keyword>
<dbReference type="GO" id="GO:0016987">
    <property type="term" value="F:sigma factor activity"/>
    <property type="evidence" value="ECO:0007669"/>
    <property type="project" value="UniProtKB-KW"/>
</dbReference>
<accession>A0A1T5FGJ9</accession>
<dbReference type="NCBIfam" id="TIGR02937">
    <property type="entry name" value="sigma70-ECF"/>
    <property type="match status" value="1"/>
</dbReference>
<evidence type="ECO:0000313" key="8">
    <source>
        <dbReference type="Proteomes" id="UP000190044"/>
    </source>
</evidence>
<dbReference type="GO" id="GO:0003677">
    <property type="term" value="F:DNA binding"/>
    <property type="evidence" value="ECO:0007669"/>
    <property type="project" value="InterPro"/>
</dbReference>
<feature type="domain" description="RNA polymerase sigma-70 region 2" evidence="5">
    <location>
        <begin position="22"/>
        <end position="86"/>
    </location>
</feature>
<feature type="domain" description="RNA polymerase sigma factor 70 region 4 type 2" evidence="6">
    <location>
        <begin position="119"/>
        <end position="160"/>
    </location>
</feature>
<dbReference type="InterPro" id="IPR013324">
    <property type="entry name" value="RNA_pol_sigma_r3/r4-like"/>
</dbReference>
<dbReference type="InterPro" id="IPR013249">
    <property type="entry name" value="RNA_pol_sigma70_r4_t2"/>
</dbReference>
<proteinExistence type="inferred from homology"/>
<evidence type="ECO:0000256" key="3">
    <source>
        <dbReference type="ARBA" id="ARBA00023082"/>
    </source>
</evidence>
<comment type="similarity">
    <text evidence="1">Belongs to the sigma-70 factor family. ECF subfamily.</text>
</comment>
<dbReference type="InterPro" id="IPR007627">
    <property type="entry name" value="RNA_pol_sigma70_r2"/>
</dbReference>
<dbReference type="InterPro" id="IPR039425">
    <property type="entry name" value="RNA_pol_sigma-70-like"/>
</dbReference>
<evidence type="ECO:0000256" key="2">
    <source>
        <dbReference type="ARBA" id="ARBA00023015"/>
    </source>
</evidence>
<dbReference type="Gene3D" id="1.10.1740.10">
    <property type="match status" value="1"/>
</dbReference>
<dbReference type="PANTHER" id="PTHR43133:SF63">
    <property type="entry name" value="RNA POLYMERASE SIGMA FACTOR FECI-RELATED"/>
    <property type="match status" value="1"/>
</dbReference>
<evidence type="ECO:0000256" key="1">
    <source>
        <dbReference type="ARBA" id="ARBA00010641"/>
    </source>
</evidence>
<protein>
    <submittedName>
        <fullName evidence="7">RNA polymerase sigma-70 factor, ECF subfamily</fullName>
    </submittedName>
</protein>
<dbReference type="SUPFAM" id="SSF88946">
    <property type="entry name" value="Sigma2 domain of RNA polymerase sigma factors"/>
    <property type="match status" value="1"/>
</dbReference>
<evidence type="ECO:0000256" key="4">
    <source>
        <dbReference type="ARBA" id="ARBA00023163"/>
    </source>
</evidence>
<name>A0A1T5FGJ9_9SPHN</name>
<evidence type="ECO:0000313" key="7">
    <source>
        <dbReference type="EMBL" id="SKB95279.1"/>
    </source>
</evidence>
<keyword evidence="3" id="KW-0731">Sigma factor</keyword>
<dbReference type="GO" id="GO:0006352">
    <property type="term" value="P:DNA-templated transcription initiation"/>
    <property type="evidence" value="ECO:0007669"/>
    <property type="project" value="InterPro"/>
</dbReference>
<dbReference type="Pfam" id="PF08281">
    <property type="entry name" value="Sigma70_r4_2"/>
    <property type="match status" value="1"/>
</dbReference>
<dbReference type="Gene3D" id="1.10.10.10">
    <property type="entry name" value="Winged helix-like DNA-binding domain superfamily/Winged helix DNA-binding domain"/>
    <property type="match status" value="1"/>
</dbReference>
<dbReference type="InterPro" id="IPR013325">
    <property type="entry name" value="RNA_pol_sigma_r2"/>
</dbReference>
<keyword evidence="8" id="KW-1185">Reference proteome</keyword>
<dbReference type="SUPFAM" id="SSF88659">
    <property type="entry name" value="Sigma3 and sigma4 domains of RNA polymerase sigma factors"/>
    <property type="match status" value="1"/>
</dbReference>
<organism evidence="7 8">
    <name type="scientific">Sphingopyxis flava</name>
    <dbReference type="NCBI Taxonomy" id="1507287"/>
    <lineage>
        <taxon>Bacteria</taxon>
        <taxon>Pseudomonadati</taxon>
        <taxon>Pseudomonadota</taxon>
        <taxon>Alphaproteobacteria</taxon>
        <taxon>Sphingomonadales</taxon>
        <taxon>Sphingomonadaceae</taxon>
        <taxon>Sphingopyxis</taxon>
    </lineage>
</organism>
<dbReference type="AlphaFoldDB" id="A0A1T5FGJ9"/>
<dbReference type="InterPro" id="IPR014284">
    <property type="entry name" value="RNA_pol_sigma-70_dom"/>
</dbReference>